<feature type="transmembrane region" description="Helical" evidence="2">
    <location>
        <begin position="43"/>
        <end position="65"/>
    </location>
</feature>
<keyword evidence="2" id="KW-0812">Transmembrane</keyword>
<feature type="region of interest" description="Disordered" evidence="1">
    <location>
        <begin position="133"/>
        <end position="154"/>
    </location>
</feature>
<feature type="transmembrane region" description="Helical" evidence="2">
    <location>
        <begin position="106"/>
        <end position="126"/>
    </location>
</feature>
<comment type="caution">
    <text evidence="3">The sequence shown here is derived from an EMBL/GenBank/DDBJ whole genome shotgun (WGS) entry which is preliminary data.</text>
</comment>
<name>A0ABN8RP74_9CNID</name>
<protein>
    <submittedName>
        <fullName evidence="3">Uncharacterized protein</fullName>
    </submittedName>
</protein>
<keyword evidence="2" id="KW-0472">Membrane</keyword>
<evidence type="ECO:0000313" key="4">
    <source>
        <dbReference type="Proteomes" id="UP001159405"/>
    </source>
</evidence>
<dbReference type="Proteomes" id="UP001159405">
    <property type="component" value="Unassembled WGS sequence"/>
</dbReference>
<organism evidence="3 4">
    <name type="scientific">Porites lobata</name>
    <dbReference type="NCBI Taxonomy" id="104759"/>
    <lineage>
        <taxon>Eukaryota</taxon>
        <taxon>Metazoa</taxon>
        <taxon>Cnidaria</taxon>
        <taxon>Anthozoa</taxon>
        <taxon>Hexacorallia</taxon>
        <taxon>Scleractinia</taxon>
        <taxon>Fungiina</taxon>
        <taxon>Poritidae</taxon>
        <taxon>Porites</taxon>
    </lineage>
</organism>
<keyword evidence="2" id="KW-1133">Transmembrane helix</keyword>
<dbReference type="EMBL" id="CALNXK010000292">
    <property type="protein sequence ID" value="CAH3181281.1"/>
    <property type="molecule type" value="Genomic_DNA"/>
</dbReference>
<evidence type="ECO:0000256" key="2">
    <source>
        <dbReference type="SAM" id="Phobius"/>
    </source>
</evidence>
<keyword evidence="4" id="KW-1185">Reference proteome</keyword>
<gene>
    <name evidence="3" type="ORF">PLOB_00024505</name>
</gene>
<accession>A0ABN8RP74</accession>
<proteinExistence type="predicted"/>
<feature type="transmembrane region" description="Helical" evidence="2">
    <location>
        <begin position="72"/>
        <end position="94"/>
    </location>
</feature>
<evidence type="ECO:0000256" key="1">
    <source>
        <dbReference type="SAM" id="MobiDB-lite"/>
    </source>
</evidence>
<reference evidence="3 4" key="1">
    <citation type="submission" date="2022-05" db="EMBL/GenBank/DDBJ databases">
        <authorList>
            <consortium name="Genoscope - CEA"/>
            <person name="William W."/>
        </authorList>
    </citation>
    <scope>NUCLEOTIDE SEQUENCE [LARGE SCALE GENOMIC DNA]</scope>
</reference>
<sequence>MTEPVPNPVSHDKLTDPTGFSTCIFKMEGSAPLYHEVSPFTKLMLRILAASAGLVVLVTLIISFVKAADDSMMYLIAVNMLISSVIGGVIAWWYHKGIIEAKKVAFMAFVGVCIIFQAIISDVYVYNKKAVTSSPTLSPTSSPAPPPTNSSFSI</sequence>
<evidence type="ECO:0000313" key="3">
    <source>
        <dbReference type="EMBL" id="CAH3181281.1"/>
    </source>
</evidence>